<dbReference type="EMBL" id="CP114413">
    <property type="protein sequence ID" value="WAZ20917.1"/>
    <property type="molecule type" value="Genomic_DNA"/>
</dbReference>
<name>A0ABY7KCN9_9ACTN</name>
<keyword evidence="4" id="KW-1185">Reference proteome</keyword>
<sequence length="407" mass="44962">MNVEELVRDALRETAEAQAPAAPGLADRVLAVRRRRRSRRIAAAAVGTVAVVALAVGVPQLDFGKDDIRPAGLLDGGSRTYAHPDQSPPRELIAAGQVALAAYCTTETRAEGDHGRLVRTYWLLDPATGRYEKDPRWSYVAVAPGMRTAAVLERTLPTRRIGLLDLATGEVERWIPVGHGVGGLAYSRDGTRLVATTYEKDPDLMPERGTDDEGEPLYFPGPERSTRTGFIVLDPTAPDEAGNAWSSAPDDQRFNTRADFAFSRDGRLVYAQFIGERDGLQQFYDLAGNKVAVPANERHLRWDVGARLSPDGTLAAHGLTKEVRDKAYSSIRDPRTGKEITKVRGGELIAWVDDRRLIAWERSPGEEAYRPRLALVTIGSDKVTWLSGAREQRADTRWTWEPVFARR</sequence>
<keyword evidence="2" id="KW-1133">Transmembrane helix</keyword>
<reference evidence="3" key="1">
    <citation type="submission" date="2022-12" db="EMBL/GenBank/DDBJ databases">
        <authorList>
            <person name="Ruckert C."/>
            <person name="Busche T."/>
            <person name="Kalinowski J."/>
            <person name="Wittmann C."/>
        </authorList>
    </citation>
    <scope>NUCLEOTIDE SEQUENCE</scope>
    <source>
        <strain evidence="3">DSM 40467</strain>
    </source>
</reference>
<feature type="transmembrane region" description="Helical" evidence="2">
    <location>
        <begin position="41"/>
        <end position="61"/>
    </location>
</feature>
<proteinExistence type="predicted"/>
<evidence type="ECO:0000256" key="2">
    <source>
        <dbReference type="SAM" id="Phobius"/>
    </source>
</evidence>
<dbReference type="InterPro" id="IPR015943">
    <property type="entry name" value="WD40/YVTN_repeat-like_dom_sf"/>
</dbReference>
<keyword evidence="2" id="KW-0812">Transmembrane</keyword>
<dbReference type="SUPFAM" id="SSF82171">
    <property type="entry name" value="DPP6 N-terminal domain-like"/>
    <property type="match status" value="1"/>
</dbReference>
<evidence type="ECO:0000256" key="1">
    <source>
        <dbReference type="SAM" id="MobiDB-lite"/>
    </source>
</evidence>
<evidence type="ECO:0000313" key="3">
    <source>
        <dbReference type="EMBL" id="WAZ20917.1"/>
    </source>
</evidence>
<feature type="compositionally biased region" description="Basic and acidic residues" evidence="1">
    <location>
        <begin position="202"/>
        <end position="211"/>
    </location>
</feature>
<keyword evidence="2" id="KW-0472">Membrane</keyword>
<evidence type="ECO:0000313" key="4">
    <source>
        <dbReference type="Proteomes" id="UP001164439"/>
    </source>
</evidence>
<dbReference type="Proteomes" id="UP001164439">
    <property type="component" value="Chromosome"/>
</dbReference>
<gene>
    <name evidence="3" type="ORF">STRCI_002064</name>
</gene>
<dbReference type="RefSeq" id="WP_269658575.1">
    <property type="nucleotide sequence ID" value="NZ_CP114413.1"/>
</dbReference>
<dbReference type="Gene3D" id="2.130.10.10">
    <property type="entry name" value="YVTN repeat-like/Quinoprotein amine dehydrogenase"/>
    <property type="match status" value="1"/>
</dbReference>
<organism evidence="3 4">
    <name type="scientific">Streptomyces cinnabarinus</name>
    <dbReference type="NCBI Taxonomy" id="67287"/>
    <lineage>
        <taxon>Bacteria</taxon>
        <taxon>Bacillati</taxon>
        <taxon>Actinomycetota</taxon>
        <taxon>Actinomycetes</taxon>
        <taxon>Kitasatosporales</taxon>
        <taxon>Streptomycetaceae</taxon>
        <taxon>Streptomyces</taxon>
    </lineage>
</organism>
<feature type="region of interest" description="Disordered" evidence="1">
    <location>
        <begin position="202"/>
        <end position="221"/>
    </location>
</feature>
<accession>A0ABY7KCN9</accession>
<protein>
    <submittedName>
        <fullName evidence="3">WD40 repeat domain-containing protein</fullName>
    </submittedName>
</protein>